<evidence type="ECO:0000256" key="5">
    <source>
        <dbReference type="PROSITE-ProRule" id="PRU00221"/>
    </source>
</evidence>
<dbReference type="InterPro" id="IPR017441">
    <property type="entry name" value="Protein_kinase_ATP_BS"/>
</dbReference>
<dbReference type="PROSITE" id="PS00678">
    <property type="entry name" value="WD_REPEATS_1"/>
    <property type="match status" value="5"/>
</dbReference>
<dbReference type="PROSITE" id="PS00107">
    <property type="entry name" value="PROTEIN_KINASE_ATP"/>
    <property type="match status" value="1"/>
</dbReference>
<feature type="repeat" description="WD" evidence="5">
    <location>
        <begin position="566"/>
        <end position="599"/>
    </location>
</feature>
<dbReference type="InterPro" id="IPR036322">
    <property type="entry name" value="WD40_repeat_dom_sf"/>
</dbReference>
<dbReference type="Pfam" id="PF00400">
    <property type="entry name" value="WD40"/>
    <property type="match status" value="7"/>
</dbReference>
<keyword evidence="4 6" id="KW-0067">ATP-binding</keyword>
<comment type="caution">
    <text evidence="9">The sequence shown here is derived from an EMBL/GenBank/DDBJ whole genome shotgun (WGS) entry which is preliminary data.</text>
</comment>
<dbReference type="GO" id="GO:0004672">
    <property type="term" value="F:protein kinase activity"/>
    <property type="evidence" value="ECO:0007669"/>
    <property type="project" value="InterPro"/>
</dbReference>
<dbReference type="SMART" id="SM00220">
    <property type="entry name" value="S_TKc"/>
    <property type="match status" value="1"/>
</dbReference>
<dbReference type="PANTHER" id="PTHR19879:SF9">
    <property type="entry name" value="TRANSCRIPTION INITIATION FACTOR TFIID SUBUNIT 5"/>
    <property type="match status" value="1"/>
</dbReference>
<dbReference type="Gene3D" id="2.130.10.10">
    <property type="entry name" value="YVTN repeat-like/Quinoprotein amine dehydrogenase"/>
    <property type="match status" value="3"/>
</dbReference>
<feature type="domain" description="Protein kinase" evidence="8">
    <location>
        <begin position="24"/>
        <end position="275"/>
    </location>
</feature>
<dbReference type="PRINTS" id="PR00320">
    <property type="entry name" value="GPROTEINBRPT"/>
</dbReference>
<dbReference type="SUPFAM" id="SSF56112">
    <property type="entry name" value="Protein kinase-like (PK-like)"/>
    <property type="match status" value="1"/>
</dbReference>
<reference evidence="9 10" key="1">
    <citation type="submission" date="2019-05" db="EMBL/GenBank/DDBJ databases">
        <title>Draft genome sequence of Actinomadura sp. 14C53.</title>
        <authorList>
            <person name="Saricaoglu S."/>
            <person name="Isik K."/>
        </authorList>
    </citation>
    <scope>NUCLEOTIDE SEQUENCE [LARGE SCALE GENOMIC DNA]</scope>
    <source>
        <strain evidence="9 10">14C53</strain>
    </source>
</reference>
<dbReference type="PROSITE" id="PS00108">
    <property type="entry name" value="PROTEIN_KINASE_ST"/>
    <property type="match status" value="1"/>
</dbReference>
<evidence type="ECO:0000256" key="4">
    <source>
        <dbReference type="ARBA" id="ARBA00022840"/>
    </source>
</evidence>
<feature type="repeat" description="WD" evidence="5">
    <location>
        <begin position="437"/>
        <end position="478"/>
    </location>
</feature>
<dbReference type="InterPro" id="IPR020472">
    <property type="entry name" value="WD40_PAC1"/>
</dbReference>
<feature type="region of interest" description="Disordered" evidence="7">
    <location>
        <begin position="263"/>
        <end position="288"/>
    </location>
</feature>
<dbReference type="InterPro" id="IPR015943">
    <property type="entry name" value="WD40/YVTN_repeat-like_dom_sf"/>
</dbReference>
<dbReference type="GO" id="GO:0005524">
    <property type="term" value="F:ATP binding"/>
    <property type="evidence" value="ECO:0007669"/>
    <property type="project" value="UniProtKB-UniRule"/>
</dbReference>
<evidence type="ECO:0000256" key="6">
    <source>
        <dbReference type="PROSITE-ProRule" id="PRU10141"/>
    </source>
</evidence>
<evidence type="ECO:0000256" key="3">
    <source>
        <dbReference type="ARBA" id="ARBA00022741"/>
    </source>
</evidence>
<dbReference type="AlphaFoldDB" id="A0A5C4JHW8"/>
<evidence type="ECO:0000259" key="8">
    <source>
        <dbReference type="PROSITE" id="PS50011"/>
    </source>
</evidence>
<feature type="repeat" description="WD" evidence="5">
    <location>
        <begin position="345"/>
        <end position="386"/>
    </location>
</feature>
<keyword evidence="10" id="KW-1185">Reference proteome</keyword>
<keyword evidence="1 5" id="KW-0853">WD repeat</keyword>
<dbReference type="PROSITE" id="PS50294">
    <property type="entry name" value="WD_REPEATS_REGION"/>
    <property type="match status" value="7"/>
</dbReference>
<evidence type="ECO:0000256" key="7">
    <source>
        <dbReference type="SAM" id="MobiDB-lite"/>
    </source>
</evidence>
<dbReference type="InterPro" id="IPR019775">
    <property type="entry name" value="WD40_repeat_CS"/>
</dbReference>
<dbReference type="Pfam" id="PF00069">
    <property type="entry name" value="Pkinase"/>
    <property type="match status" value="1"/>
</dbReference>
<feature type="repeat" description="WD" evidence="5">
    <location>
        <begin position="390"/>
        <end position="431"/>
    </location>
</feature>
<dbReference type="PANTHER" id="PTHR19879">
    <property type="entry name" value="TRANSCRIPTION INITIATION FACTOR TFIID"/>
    <property type="match status" value="1"/>
</dbReference>
<feature type="repeat" description="WD" evidence="5">
    <location>
        <begin position="524"/>
        <end position="565"/>
    </location>
</feature>
<accession>A0A5C4JHW8</accession>
<dbReference type="SMART" id="SM00320">
    <property type="entry name" value="WD40"/>
    <property type="match status" value="7"/>
</dbReference>
<name>A0A5C4JHW8_9ACTN</name>
<organism evidence="9 10">
    <name type="scientific">Actinomadura soli</name>
    <dbReference type="NCBI Taxonomy" id="2508997"/>
    <lineage>
        <taxon>Bacteria</taxon>
        <taxon>Bacillati</taxon>
        <taxon>Actinomycetota</taxon>
        <taxon>Actinomycetes</taxon>
        <taxon>Streptosporangiales</taxon>
        <taxon>Thermomonosporaceae</taxon>
        <taxon>Actinomadura</taxon>
    </lineage>
</organism>
<dbReference type="OrthoDB" id="4336591at2"/>
<dbReference type="InterPro" id="IPR001680">
    <property type="entry name" value="WD40_rpt"/>
</dbReference>
<feature type="binding site" evidence="6">
    <location>
        <position position="53"/>
    </location>
    <ligand>
        <name>ATP</name>
        <dbReference type="ChEBI" id="CHEBI:30616"/>
    </ligand>
</feature>
<keyword evidence="3 6" id="KW-0547">Nucleotide-binding</keyword>
<dbReference type="CDD" id="cd00200">
    <property type="entry name" value="WD40"/>
    <property type="match status" value="1"/>
</dbReference>
<keyword evidence="2" id="KW-0677">Repeat</keyword>
<dbReference type="PROSITE" id="PS50082">
    <property type="entry name" value="WD_REPEATS_2"/>
    <property type="match status" value="7"/>
</dbReference>
<dbReference type="InterPro" id="IPR000719">
    <property type="entry name" value="Prot_kinase_dom"/>
</dbReference>
<protein>
    <recommendedName>
        <fullName evidence="8">Protein kinase domain-containing protein</fullName>
    </recommendedName>
</protein>
<feature type="repeat" description="WD" evidence="5">
    <location>
        <begin position="303"/>
        <end position="344"/>
    </location>
</feature>
<evidence type="ECO:0000313" key="10">
    <source>
        <dbReference type="Proteomes" id="UP000309174"/>
    </source>
</evidence>
<dbReference type="Gene3D" id="3.30.200.20">
    <property type="entry name" value="Phosphorylase Kinase, domain 1"/>
    <property type="match status" value="1"/>
</dbReference>
<dbReference type="EMBL" id="VCKW01000015">
    <property type="protein sequence ID" value="TMR06409.1"/>
    <property type="molecule type" value="Genomic_DNA"/>
</dbReference>
<dbReference type="Gene3D" id="1.10.510.10">
    <property type="entry name" value="Transferase(Phosphotransferase) domain 1"/>
    <property type="match status" value="1"/>
</dbReference>
<evidence type="ECO:0000313" key="9">
    <source>
        <dbReference type="EMBL" id="TMR06409.1"/>
    </source>
</evidence>
<evidence type="ECO:0000256" key="2">
    <source>
        <dbReference type="ARBA" id="ARBA00022737"/>
    </source>
</evidence>
<dbReference type="Proteomes" id="UP000309174">
    <property type="component" value="Unassembled WGS sequence"/>
</dbReference>
<feature type="repeat" description="WD" evidence="5">
    <location>
        <begin position="482"/>
        <end position="523"/>
    </location>
</feature>
<dbReference type="InterPro" id="IPR008271">
    <property type="entry name" value="Ser/Thr_kinase_AS"/>
</dbReference>
<dbReference type="SUPFAM" id="SSF50978">
    <property type="entry name" value="WD40 repeat-like"/>
    <property type="match status" value="1"/>
</dbReference>
<sequence length="599" mass="63810">MRGAGLVWLSAGMTAPGSLVAGRYRLLGLLGEGGMGAAWRARDERLSREVAAKQLKVPPDVGAESVARMVSRMQREARAAAALRHHGIVTVHDLVDDEDGLPWIVMDLVSGCSLDQAVKNEGRLSVKRAARIGAQVADALATAHAAGIVHRDIKPANILLEADRALVTDFGIAAVEGAARITHSGILMGTPAYMPPEQLEGRRAAPEWDVWSLGATLYFAVEGRQAFVGFRRDRSAPMTHAGWLRYVINDLLCEIPSRRPTAAQAAKSLRQEPAPATRPEPTDSTNGPLSALMWDHPIRTGQLSGNATPVTAGAFSPDGSTLATGSGDNAVRLWDVGSRSEIGRPLTHGYPIHAVAFSPDGKTLATGDLGNKARLWDVQNRSQIGQSLGHRGKSGSVDAVAFSPDGRTLATGGSDKTVRLWDVENRSQVGQSSGMFLIREEAWVLAVAFSPDGRTLATAGSDTRVRLWDVENRRQIGQPLLHKGRGNAVLAVVFSPDGKTLATAGSDTRVRLWDVGSRYEVGRLTGHKKRVVSVVFSPDGRRLATGGDDGTVRLWDVGSGSEVGQLTGHKKRVVSVAFSPDGRSLSTVGLNGTVQLWTP</sequence>
<gene>
    <name evidence="9" type="ORF">ETD83_04760</name>
</gene>
<proteinExistence type="predicted"/>
<dbReference type="InterPro" id="IPR011009">
    <property type="entry name" value="Kinase-like_dom_sf"/>
</dbReference>
<dbReference type="CDD" id="cd14014">
    <property type="entry name" value="STKc_PknB_like"/>
    <property type="match status" value="1"/>
</dbReference>
<evidence type="ECO:0000256" key="1">
    <source>
        <dbReference type="ARBA" id="ARBA00022574"/>
    </source>
</evidence>
<dbReference type="PROSITE" id="PS50011">
    <property type="entry name" value="PROTEIN_KINASE_DOM"/>
    <property type="match status" value="1"/>
</dbReference>